<reference evidence="5" key="2">
    <citation type="journal article" date="2014" name="ISME J.">
        <title>Microbial stratification in low pH oxic and suboxic macroscopic growths along an acid mine drainage.</title>
        <authorList>
            <person name="Mendez-Garcia C."/>
            <person name="Mesa V."/>
            <person name="Sprenger R.R."/>
            <person name="Richter M."/>
            <person name="Diez M.S."/>
            <person name="Solano J."/>
            <person name="Bargiela R."/>
            <person name="Golyshina O.V."/>
            <person name="Manteca A."/>
            <person name="Ramos J.L."/>
            <person name="Gallego J.R."/>
            <person name="Llorente I."/>
            <person name="Martins Dos Santos V.A."/>
            <person name="Jensen O.N."/>
            <person name="Pelaez A.I."/>
            <person name="Sanchez J."/>
            <person name="Ferrer M."/>
        </authorList>
    </citation>
    <scope>NUCLEOTIDE SEQUENCE</scope>
</reference>
<accession>T1A0N8</accession>
<protein>
    <submittedName>
        <fullName evidence="5">Transcriptional regulator, LysR family protein</fullName>
    </submittedName>
</protein>
<evidence type="ECO:0000256" key="2">
    <source>
        <dbReference type="ARBA" id="ARBA00023015"/>
    </source>
</evidence>
<evidence type="ECO:0000259" key="4">
    <source>
        <dbReference type="PROSITE" id="PS50931"/>
    </source>
</evidence>
<dbReference type="InterPro" id="IPR000847">
    <property type="entry name" value="LysR_HTH_N"/>
</dbReference>
<dbReference type="GO" id="GO:0003700">
    <property type="term" value="F:DNA-binding transcription factor activity"/>
    <property type="evidence" value="ECO:0007669"/>
    <property type="project" value="InterPro"/>
</dbReference>
<dbReference type="SUPFAM" id="SSF46785">
    <property type="entry name" value="Winged helix' DNA-binding domain"/>
    <property type="match status" value="1"/>
</dbReference>
<dbReference type="PANTHER" id="PTHR30126">
    <property type="entry name" value="HTH-TYPE TRANSCRIPTIONAL REGULATOR"/>
    <property type="match status" value="1"/>
</dbReference>
<dbReference type="GO" id="GO:0000976">
    <property type="term" value="F:transcription cis-regulatory region binding"/>
    <property type="evidence" value="ECO:0007669"/>
    <property type="project" value="TreeGrafter"/>
</dbReference>
<reference evidence="5" key="1">
    <citation type="submission" date="2013-08" db="EMBL/GenBank/DDBJ databases">
        <authorList>
            <person name="Mendez C."/>
            <person name="Richter M."/>
            <person name="Ferrer M."/>
            <person name="Sanchez J."/>
        </authorList>
    </citation>
    <scope>NUCLEOTIDE SEQUENCE</scope>
</reference>
<feature type="non-terminal residue" evidence="5">
    <location>
        <position position="97"/>
    </location>
</feature>
<keyword evidence="3" id="KW-0804">Transcription</keyword>
<evidence type="ECO:0000256" key="1">
    <source>
        <dbReference type="ARBA" id="ARBA00009437"/>
    </source>
</evidence>
<organism evidence="5">
    <name type="scientific">mine drainage metagenome</name>
    <dbReference type="NCBI Taxonomy" id="410659"/>
    <lineage>
        <taxon>unclassified sequences</taxon>
        <taxon>metagenomes</taxon>
        <taxon>ecological metagenomes</taxon>
    </lineage>
</organism>
<keyword evidence="2" id="KW-0805">Transcription regulation</keyword>
<comment type="similarity">
    <text evidence="1">Belongs to the LysR transcriptional regulatory family.</text>
</comment>
<evidence type="ECO:0000256" key="3">
    <source>
        <dbReference type="ARBA" id="ARBA00023163"/>
    </source>
</evidence>
<evidence type="ECO:0000313" key="5">
    <source>
        <dbReference type="EMBL" id="EQD50493.1"/>
    </source>
</evidence>
<dbReference type="Pfam" id="PF00126">
    <property type="entry name" value="HTH_1"/>
    <property type="match status" value="1"/>
</dbReference>
<dbReference type="Gene3D" id="1.10.10.10">
    <property type="entry name" value="Winged helix-like DNA-binding domain superfamily/Winged helix DNA-binding domain"/>
    <property type="match status" value="1"/>
</dbReference>
<dbReference type="PANTHER" id="PTHR30126:SF98">
    <property type="entry name" value="HTH-TYPE TRANSCRIPTIONAL ACTIVATOR BAUR"/>
    <property type="match status" value="1"/>
</dbReference>
<comment type="caution">
    <text evidence="5">The sequence shown here is derived from an EMBL/GenBank/DDBJ whole genome shotgun (WGS) entry which is preliminary data.</text>
</comment>
<proteinExistence type="inferred from homology"/>
<dbReference type="PROSITE" id="PS50931">
    <property type="entry name" value="HTH_LYSR"/>
    <property type="match status" value="1"/>
</dbReference>
<dbReference type="AlphaFoldDB" id="T1A0N8"/>
<sequence length="97" mass="10668">MSQRERALLGQIGDADLRLVRIFCVVADCGGIAAAELKLNIDISTVTRHIKDLETRLGLVLCQRGRAGFALTPEGERVYTAAQQLLRAVDTFRTEVL</sequence>
<name>T1A0N8_9ZZZZ</name>
<feature type="domain" description="HTH lysR-type" evidence="4">
    <location>
        <begin position="16"/>
        <end position="72"/>
    </location>
</feature>
<dbReference type="EMBL" id="AUZZ01005210">
    <property type="protein sequence ID" value="EQD50493.1"/>
    <property type="molecule type" value="Genomic_DNA"/>
</dbReference>
<gene>
    <name evidence="5" type="ORF">B2A_07288</name>
</gene>
<dbReference type="InterPro" id="IPR036388">
    <property type="entry name" value="WH-like_DNA-bd_sf"/>
</dbReference>
<dbReference type="InterPro" id="IPR036390">
    <property type="entry name" value="WH_DNA-bd_sf"/>
</dbReference>